<protein>
    <submittedName>
        <fullName evidence="1">Uncharacterized protein</fullName>
    </submittedName>
</protein>
<accession>A0A388TI34</accession>
<comment type="caution">
    <text evidence="1">The sequence shown here is derived from an EMBL/GenBank/DDBJ whole genome shotgun (WGS) entry which is preliminary data.</text>
</comment>
<proteinExistence type="predicted"/>
<reference evidence="1 2" key="1">
    <citation type="journal article" date="2019" name="ISME J.">
        <title>Genome analyses of uncultured TG2/ZB3 bacteria in 'Margulisbacteria' specifically attached to ectosymbiotic spirochetes of protists in the termite gut.</title>
        <authorList>
            <person name="Utami Y.D."/>
            <person name="Kuwahara H."/>
            <person name="Igai K."/>
            <person name="Murakami T."/>
            <person name="Sugaya K."/>
            <person name="Morikawa T."/>
            <person name="Nagura Y."/>
            <person name="Yuki M."/>
            <person name="Deevong P."/>
            <person name="Inoue T."/>
            <person name="Kihara K."/>
            <person name="Lo N."/>
            <person name="Yamada A."/>
            <person name="Ohkuma M."/>
            <person name="Hongoh Y."/>
        </authorList>
    </citation>
    <scope>NUCLEOTIDE SEQUENCE [LARGE SCALE GENOMIC DNA]</scope>
    <source>
        <strain evidence="1">NkOx7-02</strain>
    </source>
</reference>
<organism evidence="1 2">
    <name type="scientific">Candidatus Termititenax persephonae</name>
    <dbReference type="NCBI Taxonomy" id="2218525"/>
    <lineage>
        <taxon>Bacteria</taxon>
        <taxon>Bacillati</taxon>
        <taxon>Candidatus Margulisiibacteriota</taxon>
        <taxon>Candidatus Termititenacia</taxon>
        <taxon>Candidatus Termititenacales</taxon>
        <taxon>Candidatus Termititenacaceae</taxon>
        <taxon>Candidatus Termititenax</taxon>
    </lineage>
</organism>
<dbReference type="EMBL" id="BGZO01000053">
    <property type="protein sequence ID" value="GBR76842.1"/>
    <property type="molecule type" value="Genomic_DNA"/>
</dbReference>
<evidence type="ECO:0000313" key="2">
    <source>
        <dbReference type="Proteomes" id="UP000275925"/>
    </source>
</evidence>
<sequence length="107" mass="12303">MAIVRSILDITKPIPQEVIERVRRNLKGRKIDLTDPDNPPLTAKELREMAAQTREIKKKIMFSLRMSKPAILWWQSLGKGYTGLMTTLLEAAPRHPEWIKTALNTQP</sequence>
<keyword evidence="2" id="KW-1185">Reference proteome</keyword>
<evidence type="ECO:0000313" key="1">
    <source>
        <dbReference type="EMBL" id="GBR76842.1"/>
    </source>
</evidence>
<name>A0A388TI34_9BACT</name>
<gene>
    <name evidence="1" type="ORF">NO2_1330</name>
</gene>
<dbReference type="Proteomes" id="UP000275925">
    <property type="component" value="Unassembled WGS sequence"/>
</dbReference>
<dbReference type="AlphaFoldDB" id="A0A388TI34"/>